<proteinExistence type="predicted"/>
<feature type="non-terminal residue" evidence="1">
    <location>
        <position position="1"/>
    </location>
</feature>
<reference evidence="1" key="1">
    <citation type="submission" date="2021-06" db="EMBL/GenBank/DDBJ databases">
        <authorList>
            <person name="Kallberg Y."/>
            <person name="Tangrot J."/>
            <person name="Rosling A."/>
        </authorList>
    </citation>
    <scope>NUCLEOTIDE SEQUENCE</scope>
    <source>
        <strain evidence="1">MA461A</strain>
    </source>
</reference>
<keyword evidence="2" id="KW-1185">Reference proteome</keyword>
<comment type="caution">
    <text evidence="1">The sequence shown here is derived from an EMBL/GenBank/DDBJ whole genome shotgun (WGS) entry which is preliminary data.</text>
</comment>
<gene>
    <name evidence="1" type="ORF">RPERSI_LOCUS14092</name>
</gene>
<organism evidence="1 2">
    <name type="scientific">Racocetra persica</name>
    <dbReference type="NCBI Taxonomy" id="160502"/>
    <lineage>
        <taxon>Eukaryota</taxon>
        <taxon>Fungi</taxon>
        <taxon>Fungi incertae sedis</taxon>
        <taxon>Mucoromycota</taxon>
        <taxon>Glomeromycotina</taxon>
        <taxon>Glomeromycetes</taxon>
        <taxon>Diversisporales</taxon>
        <taxon>Gigasporaceae</taxon>
        <taxon>Racocetra</taxon>
    </lineage>
</organism>
<evidence type="ECO:0000313" key="1">
    <source>
        <dbReference type="EMBL" id="CAG8750067.1"/>
    </source>
</evidence>
<name>A0ACA9QFP1_9GLOM</name>
<evidence type="ECO:0000313" key="2">
    <source>
        <dbReference type="Proteomes" id="UP000789920"/>
    </source>
</evidence>
<accession>A0ACA9QFP1</accession>
<dbReference type="EMBL" id="CAJVQC010032033">
    <property type="protein sequence ID" value="CAG8750067.1"/>
    <property type="molecule type" value="Genomic_DNA"/>
</dbReference>
<protein>
    <submittedName>
        <fullName evidence="1">8796_t:CDS:1</fullName>
    </submittedName>
</protein>
<dbReference type="Proteomes" id="UP000789920">
    <property type="component" value="Unassembled WGS sequence"/>
</dbReference>
<sequence>MLPHVVNGTYGIGYINVNGTHGIGHVQYQAYPPMQFTTQPQPQLPPSPVQANIQINNNFQRQSSFTSQAPNLTDQQGIENCICRVL</sequence>